<name>A0A1G1XNR5_9BACT</name>
<reference evidence="1 2" key="1">
    <citation type="journal article" date="2016" name="Nat. Commun.">
        <title>Thousands of microbial genomes shed light on interconnected biogeochemical processes in an aquifer system.</title>
        <authorList>
            <person name="Anantharaman K."/>
            <person name="Brown C.T."/>
            <person name="Hug L.A."/>
            <person name="Sharon I."/>
            <person name="Castelle C.J."/>
            <person name="Probst A.J."/>
            <person name="Thomas B.C."/>
            <person name="Singh A."/>
            <person name="Wilkins M.J."/>
            <person name="Karaoz U."/>
            <person name="Brodie E.L."/>
            <person name="Williams K.H."/>
            <person name="Hubbard S.S."/>
            <person name="Banfield J.F."/>
        </authorList>
    </citation>
    <scope>NUCLEOTIDE SEQUENCE [LARGE SCALE GENOMIC DNA]</scope>
</reference>
<dbReference type="Proteomes" id="UP000176498">
    <property type="component" value="Unassembled WGS sequence"/>
</dbReference>
<comment type="caution">
    <text evidence="1">The sequence shown here is derived from an EMBL/GenBank/DDBJ whole genome shotgun (WGS) entry which is preliminary data.</text>
</comment>
<dbReference type="AlphaFoldDB" id="A0A1G1XNR5"/>
<organism evidence="1 2">
    <name type="scientific">Candidatus Buchananbacteria bacterium RBG_13_36_9</name>
    <dbReference type="NCBI Taxonomy" id="1797530"/>
    <lineage>
        <taxon>Bacteria</taxon>
        <taxon>Candidatus Buchananiibacteriota</taxon>
    </lineage>
</organism>
<proteinExistence type="predicted"/>
<sequence length="118" mass="14187">MSLTEDKKREFEKKIRSLNEKFDEESFKEFFQSLAMYRYTTLTFDIENWLYGLIEKEKLPLVWGILAWWYFMIGETDASTENALKATRYFPDTDLWQTFIDAAYWLEKAGHEAGEKKI</sequence>
<protein>
    <submittedName>
        <fullName evidence="1">Uncharacterized protein</fullName>
    </submittedName>
</protein>
<dbReference type="EMBL" id="MHHZ01000021">
    <property type="protein sequence ID" value="OGY41230.1"/>
    <property type="molecule type" value="Genomic_DNA"/>
</dbReference>
<evidence type="ECO:0000313" key="2">
    <source>
        <dbReference type="Proteomes" id="UP000176498"/>
    </source>
</evidence>
<evidence type="ECO:0000313" key="1">
    <source>
        <dbReference type="EMBL" id="OGY41230.1"/>
    </source>
</evidence>
<gene>
    <name evidence="1" type="ORF">A2Y82_02265</name>
</gene>
<accession>A0A1G1XNR5</accession>